<proteinExistence type="predicted"/>
<dbReference type="Pfam" id="PF05954">
    <property type="entry name" value="Phage_GPD"/>
    <property type="match status" value="1"/>
</dbReference>
<feature type="compositionally biased region" description="Basic and acidic residues" evidence="1">
    <location>
        <begin position="352"/>
        <end position="368"/>
    </location>
</feature>
<dbReference type="PANTHER" id="PTHR35862">
    <property type="entry name" value="FELS-2 PROPHAGE PROTEIN"/>
    <property type="match status" value="1"/>
</dbReference>
<reference evidence="2 3" key="1">
    <citation type="submission" date="2013-11" db="EMBL/GenBank/DDBJ databases">
        <title>Draft genome sequence and annotation of the entomopathogenic bacterium, Xenorhabdus cabanillasi strain JM26.</title>
        <authorList>
            <person name="Gualtieri M."/>
            <person name="Ogier J.C."/>
            <person name="Pages S."/>
            <person name="Givaudan A."/>
            <person name="Gaudriault S."/>
        </authorList>
    </citation>
    <scope>NUCLEOTIDE SEQUENCE [LARGE SCALE GENOMIC DNA]</scope>
    <source>
        <strain evidence="2 3">JM26</strain>
    </source>
</reference>
<dbReference type="Proteomes" id="UP000019197">
    <property type="component" value="Unassembled WGS sequence"/>
</dbReference>
<protein>
    <submittedName>
        <fullName evidence="2">Late control gene D protein</fullName>
    </submittedName>
</protein>
<dbReference type="EMBL" id="CBXE010000049">
    <property type="protein sequence ID" value="CDL80236.1"/>
    <property type="molecule type" value="Genomic_DNA"/>
</dbReference>
<feature type="compositionally biased region" description="Basic and acidic residues" evidence="1">
    <location>
        <begin position="255"/>
        <end position="311"/>
    </location>
</feature>
<evidence type="ECO:0000256" key="1">
    <source>
        <dbReference type="SAM" id="MobiDB-lite"/>
    </source>
</evidence>
<dbReference type="RefSeq" id="WP_038261343.1">
    <property type="nucleotide sequence ID" value="NZ_CAWLVK010000049.1"/>
</dbReference>
<organism evidence="2 3">
    <name type="scientific">Xenorhabdus cabanillasii JM26</name>
    <dbReference type="NCBI Taxonomy" id="1427517"/>
    <lineage>
        <taxon>Bacteria</taxon>
        <taxon>Pseudomonadati</taxon>
        <taxon>Pseudomonadota</taxon>
        <taxon>Gammaproteobacteria</taxon>
        <taxon>Enterobacterales</taxon>
        <taxon>Morganellaceae</taxon>
        <taxon>Xenorhabdus</taxon>
    </lineage>
</organism>
<dbReference type="InterPro" id="IPR052726">
    <property type="entry name" value="Phage_Baseplate_Hub"/>
</dbReference>
<dbReference type="SUPFAM" id="SSF69279">
    <property type="entry name" value="Phage tail proteins"/>
    <property type="match status" value="1"/>
</dbReference>
<dbReference type="PANTHER" id="PTHR35862:SF3">
    <property type="entry name" value="FELS-2 PROPHAGE PROTEIN"/>
    <property type="match status" value="1"/>
</dbReference>
<feature type="compositionally biased region" description="Basic and acidic residues" evidence="1">
    <location>
        <begin position="320"/>
        <end position="337"/>
    </location>
</feature>
<gene>
    <name evidence="2" type="primary">D</name>
    <name evidence="2" type="ORF">XCR1_1420018</name>
</gene>
<dbReference type="AlphaFoldDB" id="W1IRG8"/>
<evidence type="ECO:0000313" key="3">
    <source>
        <dbReference type="Proteomes" id="UP000019197"/>
    </source>
</evidence>
<comment type="caution">
    <text evidence="2">The sequence shown here is derived from an EMBL/GenBank/DDBJ whole genome shotgun (WGS) entry which is preliminary data.</text>
</comment>
<sequence length="493" mass="55551">MMDFKQWVSGTDWIPQFDLVTGKTGAPAFRLETNKKDITGKIQSRLMSLTLTDNRGLESDQLDIELDDADGNLIFPSRGDILTLELGWHGHPLTPKGKFVVDEIEHSGAPDRLTIRARSADFRGDLNVKREESYHKLTLENIVSTIAARNKLTFQISNELKGISVHIDQTNESDVSFLTRVAKQEGAIASVKNGELLLICQGKNKTVSGTPIDPVVITRESGDSHRFSLSDREAYTGVTAQWLDTKTASKQTVTYKREESEKNKVDVSVHYESSKTESSAKNHLLKNEMPSKLDDPSKYKDGKKIKKEQGKNKKTGAVDLSKKNPKSKEGKKSPYDKTRHKSENRHNTNTSNHRDESHSYEEKQESVNESHQTTTIQQQKQEYLKGTAENILTLSRIYQNKKDAERAAKAAWDKIQRGAAQFSITLARGRADIYPETPVQIKGFKKQIDETDWTIVKVTHNLNDSGFTTSLDLEVKLDEVELKPETKDPKINT</sequence>
<name>W1IRG8_9GAMM</name>
<feature type="compositionally biased region" description="Polar residues" evidence="1">
    <location>
        <begin position="369"/>
        <end position="379"/>
    </location>
</feature>
<accession>W1IRG8</accession>
<evidence type="ECO:0000313" key="2">
    <source>
        <dbReference type="EMBL" id="CDL80236.1"/>
    </source>
</evidence>
<feature type="region of interest" description="Disordered" evidence="1">
    <location>
        <begin position="251"/>
        <end position="379"/>
    </location>
</feature>
<dbReference type="OrthoDB" id="4070623at2"/>